<dbReference type="VEuPathDB" id="FungiDB:FOXG_06600"/>
<dbReference type="RefSeq" id="XP_018242644.1">
    <property type="nucleotide sequence ID" value="XM_018385339.1"/>
</dbReference>
<proteinExistence type="predicted"/>
<dbReference type="InterPro" id="IPR052895">
    <property type="entry name" value="HetReg/Transcr_Mod"/>
</dbReference>
<dbReference type="VEuPathDB" id="FungiDB:FOXG_06659"/>
<dbReference type="PANTHER" id="PTHR24148:SF73">
    <property type="entry name" value="HET DOMAIN PROTEIN (AFU_ORTHOLOGUE AFUA_8G01020)"/>
    <property type="match status" value="1"/>
</dbReference>
<evidence type="ECO:0000259" key="1">
    <source>
        <dbReference type="Pfam" id="PF06985"/>
    </source>
</evidence>
<feature type="domain" description="Heterokaryon incompatibility" evidence="1">
    <location>
        <begin position="42"/>
        <end position="202"/>
    </location>
</feature>
<dbReference type="GeneID" id="28948953"/>
<dbReference type="RefSeq" id="XP_018244578.1">
    <property type="nucleotide sequence ID" value="XM_018385845.1"/>
</dbReference>
<dbReference type="InterPro" id="IPR010730">
    <property type="entry name" value="HET"/>
</dbReference>
<dbReference type="GeneID" id="28948502"/>
<dbReference type="PANTHER" id="PTHR24148">
    <property type="entry name" value="ANKYRIN REPEAT DOMAIN-CONTAINING PROTEIN 39 HOMOLOG-RELATED"/>
    <property type="match status" value="1"/>
</dbReference>
<dbReference type="Pfam" id="PF06985">
    <property type="entry name" value="HET"/>
    <property type="match status" value="1"/>
</dbReference>
<dbReference type="EMBL" id="DS231702">
    <property type="protein sequence ID" value="KNB04599.1"/>
    <property type="molecule type" value="Genomic_DNA"/>
</dbReference>
<organism evidence="4 5">
    <name type="scientific">Fusarium oxysporum f. sp. lycopersici (strain 4287 / CBS 123668 / FGSC 9935 / NRRL 34936)</name>
    <name type="common">Fusarium vascular wilt of tomato</name>
    <dbReference type="NCBI Taxonomy" id="426428"/>
    <lineage>
        <taxon>Eukaryota</taxon>
        <taxon>Fungi</taxon>
        <taxon>Dikarya</taxon>
        <taxon>Ascomycota</taxon>
        <taxon>Pezizomycotina</taxon>
        <taxon>Sordariomycetes</taxon>
        <taxon>Hypocreomycetidae</taxon>
        <taxon>Hypocreales</taxon>
        <taxon>Nectriaceae</taxon>
        <taxon>Fusarium</taxon>
        <taxon>Fusarium oxysporum species complex</taxon>
    </lineage>
</organism>
<reference evidence="4" key="2">
    <citation type="journal article" date="2010" name="Nature">
        <title>Comparative genomics reveals mobile pathogenicity chromosomes in Fusarium.</title>
        <authorList>
            <person name="Ma L.J."/>
            <person name="van der Does H.C."/>
            <person name="Borkovich K.A."/>
            <person name="Coleman J.J."/>
            <person name="Daboussi M.J."/>
            <person name="Di Pietro A."/>
            <person name="Dufresne M."/>
            <person name="Freitag M."/>
            <person name="Grabherr M."/>
            <person name="Henrissat B."/>
            <person name="Houterman P.M."/>
            <person name="Kang S."/>
            <person name="Shim W.B."/>
            <person name="Woloshuk C."/>
            <person name="Xie X."/>
            <person name="Xu J.R."/>
            <person name="Antoniw J."/>
            <person name="Baker S.E."/>
            <person name="Bluhm B.H."/>
            <person name="Breakspear A."/>
            <person name="Brown D.W."/>
            <person name="Butchko R.A."/>
            <person name="Chapman S."/>
            <person name="Coulson R."/>
            <person name="Coutinho P.M."/>
            <person name="Danchin E.G."/>
            <person name="Diener A."/>
            <person name="Gale L.R."/>
            <person name="Gardiner D.M."/>
            <person name="Goff S."/>
            <person name="Hammond-Kosack K.E."/>
            <person name="Hilburn K."/>
            <person name="Hua-Van A."/>
            <person name="Jonkers W."/>
            <person name="Kazan K."/>
            <person name="Kodira C.D."/>
            <person name="Koehrsen M."/>
            <person name="Kumar L."/>
            <person name="Lee Y.H."/>
            <person name="Li L."/>
            <person name="Manners J.M."/>
            <person name="Miranda-Saavedra D."/>
            <person name="Mukherjee M."/>
            <person name="Park G."/>
            <person name="Park J."/>
            <person name="Park S.Y."/>
            <person name="Proctor R.H."/>
            <person name="Regev A."/>
            <person name="Ruiz-Roldan M.C."/>
            <person name="Sain D."/>
            <person name="Sakthikumar S."/>
            <person name="Sykes S."/>
            <person name="Schwartz D.C."/>
            <person name="Turgeon B.G."/>
            <person name="Wapinski I."/>
            <person name="Yoder O."/>
            <person name="Young S."/>
            <person name="Zeng Q."/>
            <person name="Zhou S."/>
            <person name="Galagan J."/>
            <person name="Cuomo C.A."/>
            <person name="Kistler H.C."/>
            <person name="Rep M."/>
        </authorList>
    </citation>
    <scope>NUCLEOTIDE SEQUENCE [LARGE SCALE GENOMIC DNA]</scope>
    <source>
        <strain evidence="4">4287</strain>
    </source>
</reference>
<name>A0A0J9V5T0_FUSO4</name>
<dbReference type="RefSeq" id="XP_018242576.1">
    <property type="nucleotide sequence ID" value="XM_018385295.1"/>
</dbReference>
<reference evidence="4" key="1">
    <citation type="submission" date="2007-04" db="EMBL/GenBank/DDBJ databases">
        <authorList>
            <consortium name="The Broad Institute Genome Sequencing Platform"/>
            <person name="Birren B."/>
            <person name="Lander E."/>
            <person name="Galagan J."/>
            <person name="Nusbaum C."/>
            <person name="Devon K."/>
            <person name="Ma L.-J."/>
            <person name="Jaffe D."/>
            <person name="Butler J."/>
            <person name="Alvarez P."/>
            <person name="Gnerre S."/>
            <person name="Grabherr M."/>
            <person name="Kleber M."/>
            <person name="Mauceli E."/>
            <person name="Brockman W."/>
            <person name="MacCallum I.A."/>
            <person name="Young S."/>
            <person name="LaButti K."/>
            <person name="DeCaprio D."/>
            <person name="Crawford M."/>
            <person name="Koehrsen M."/>
            <person name="Engels R."/>
            <person name="Montgomery P."/>
            <person name="Pearson M."/>
            <person name="Howarth C."/>
            <person name="Larson L."/>
            <person name="White J."/>
            <person name="O'Leary S."/>
            <person name="Kodira C."/>
            <person name="Zeng Q."/>
            <person name="Yandava C."/>
            <person name="Alvarado L."/>
            <person name="Kistler C."/>
            <person name="Shim W.-B."/>
            <person name="Kang S."/>
            <person name="Woloshuk C."/>
        </authorList>
    </citation>
    <scope>NUCLEOTIDE SEQUENCE</scope>
    <source>
        <strain evidence="4">4287</strain>
    </source>
</reference>
<protein>
    <recommendedName>
        <fullName evidence="1">Heterokaryon incompatibility domain-containing protein</fullName>
    </recommendedName>
</protein>
<evidence type="ECO:0000313" key="4">
    <source>
        <dbReference type="EMBL" id="KNB06533.1"/>
    </source>
</evidence>
<sequence>MNITYPPLLRNSFRILDVSLNGEHSEPICNFRVVPLENPPEYTAISYCWDNSTDIARIKFQNGDSLPLSQTLLDLFNSLKKKSSKFTVWIDAICINQEDTTEKEFQVPLMGKIYSRSTEVLVWLGNSDNIAKNAFRFMKREEKDFETRPEPLVRLSSYYDKFQSLYRKVSGTYRQESDQFGLENMLLLLQRPWFQRVWVIQEIASGRNIQVVCGEDCVSLGRFSDGVSAIWNSFIGLGRYSYDHPAILGFWCVTRMLSIREEYQKKVHEGESGVCYETLLQAAYHCQATRTCDKVFAFHGIADSRPVPKANYRITEEQVFVETAEALLCNGDSLDLLTLSWMGYMRQHSSIPTWAPDLRCHAYDEPLVLCNSAGWDAGGRLNTSPKIDTESPRRLRLQVKLIDKIDVICPPFASCIVEQQRAAINSVLALRSRLTGDLSREAWMDGLAESLIMGLDIDDNPLRVGMPGWDEHRRHFDEWLQ</sequence>
<dbReference type="KEGG" id="fox:FOXG_06659"/>
<dbReference type="VEuPathDB" id="FungiDB:FOXG_07225"/>
<accession>A0A0J9V5T0</accession>
<dbReference type="EMBL" id="DS231704">
    <property type="protein sequence ID" value="KNB06533.1"/>
    <property type="molecule type" value="Genomic_DNA"/>
</dbReference>
<evidence type="ECO:0000313" key="2">
    <source>
        <dbReference type="EMBL" id="KNB04531.1"/>
    </source>
</evidence>
<dbReference type="KEGG" id="fox:FOXG_07225"/>
<dbReference type="OrthoDB" id="5386682at2759"/>
<dbReference type="AlphaFoldDB" id="A0A0J9V5T0"/>
<dbReference type="KEGG" id="fox:FOXG_06600"/>
<evidence type="ECO:0000313" key="5">
    <source>
        <dbReference type="Proteomes" id="UP000009097"/>
    </source>
</evidence>
<dbReference type="EMBL" id="DS231702">
    <property type="protein sequence ID" value="KNB04531.1"/>
    <property type="molecule type" value="Genomic_DNA"/>
</dbReference>
<dbReference type="GeneID" id="28948462"/>
<evidence type="ECO:0000313" key="3">
    <source>
        <dbReference type="EMBL" id="KNB04599.1"/>
    </source>
</evidence>
<gene>
    <name evidence="2" type="ORF">FOXG_06600</name>
    <name evidence="3" type="ORF">FOXG_06659</name>
    <name evidence="4" type="ORF">FOXG_07225</name>
</gene>
<dbReference type="Proteomes" id="UP000009097">
    <property type="component" value="Unassembled WGS sequence"/>
</dbReference>